<evidence type="ECO:0000313" key="3">
    <source>
        <dbReference type="Proteomes" id="UP000238083"/>
    </source>
</evidence>
<evidence type="ECO:0000256" key="1">
    <source>
        <dbReference type="SAM" id="MobiDB-lite"/>
    </source>
</evidence>
<name>A0A2T0R1F7_9ACTN</name>
<dbReference type="AlphaFoldDB" id="A0A2T0R1F7"/>
<protein>
    <submittedName>
        <fullName evidence="2">Uncharacterized protein</fullName>
    </submittedName>
</protein>
<comment type="caution">
    <text evidence="2">The sequence shown here is derived from an EMBL/GenBank/DDBJ whole genome shotgun (WGS) entry which is preliminary data.</text>
</comment>
<dbReference type="EMBL" id="PVZF01000008">
    <property type="protein sequence ID" value="PRY13382.1"/>
    <property type="molecule type" value="Genomic_DNA"/>
</dbReference>
<proteinExistence type="predicted"/>
<reference evidence="2 3" key="1">
    <citation type="submission" date="2018-03" db="EMBL/GenBank/DDBJ databases">
        <title>Genomic Encyclopedia of Archaeal and Bacterial Type Strains, Phase II (KMG-II): from individual species to whole genera.</title>
        <authorList>
            <person name="Goeker M."/>
        </authorList>
    </citation>
    <scope>NUCLEOTIDE SEQUENCE [LARGE SCALE GENOMIC DNA]</scope>
    <source>
        <strain evidence="2 3">DSM 19711</strain>
    </source>
</reference>
<evidence type="ECO:0000313" key="2">
    <source>
        <dbReference type="EMBL" id="PRY13382.1"/>
    </source>
</evidence>
<organism evidence="2 3">
    <name type="scientific">Kineococcus rhizosphaerae</name>
    <dbReference type="NCBI Taxonomy" id="559628"/>
    <lineage>
        <taxon>Bacteria</taxon>
        <taxon>Bacillati</taxon>
        <taxon>Actinomycetota</taxon>
        <taxon>Actinomycetes</taxon>
        <taxon>Kineosporiales</taxon>
        <taxon>Kineosporiaceae</taxon>
        <taxon>Kineococcus</taxon>
    </lineage>
</organism>
<accession>A0A2T0R1F7</accession>
<sequence length="217" mass="22041">MTGAVADEVVVEVDAPDGWVLLPLDPGVDALAWALSAHRVLGGTLPPEPARAVAAVLAEHVLLARRDLDADLDLALVLVADPDAPALVAADVRAGLDDGFVAAGEEAFAHPGRVPAGLTCLDAEASDVDLPAGPARRVRLVVAEDAPGGRVAESLNLLVRPAAGGRLVLRARWEALGRSAELAGAVDALARTLAVHPSGAPRPANAPRGPVVPHHGC</sequence>
<gene>
    <name evidence="2" type="ORF">CLV37_10850</name>
</gene>
<feature type="region of interest" description="Disordered" evidence="1">
    <location>
        <begin position="196"/>
        <end position="217"/>
    </location>
</feature>
<dbReference type="Proteomes" id="UP000238083">
    <property type="component" value="Unassembled WGS sequence"/>
</dbReference>
<feature type="compositionally biased region" description="Low complexity" evidence="1">
    <location>
        <begin position="197"/>
        <end position="217"/>
    </location>
</feature>
<dbReference type="RefSeq" id="WP_106212139.1">
    <property type="nucleotide sequence ID" value="NZ_PVZF01000008.1"/>
</dbReference>
<keyword evidence="3" id="KW-1185">Reference proteome</keyword>
<dbReference type="OrthoDB" id="4145554at2"/>